<protein>
    <recommendedName>
        <fullName evidence="10 11">U6 snRNA-associated Sm-like protein LSm1</fullName>
    </recommendedName>
</protein>
<comment type="subcellular location">
    <subcellularLocation>
        <location evidence="11">Cytoplasm</location>
    </subcellularLocation>
    <subcellularLocation>
        <location evidence="11">Cytoplasm</location>
        <location evidence="11">P-body</location>
    </subcellularLocation>
</comment>
<evidence type="ECO:0000256" key="1">
    <source>
        <dbReference type="ARBA" id="ARBA00006850"/>
    </source>
</evidence>
<dbReference type="GO" id="GO:0000932">
    <property type="term" value="C:P-body"/>
    <property type="evidence" value="ECO:0007669"/>
    <property type="project" value="UniProtKB-SubCell"/>
</dbReference>
<evidence type="ECO:0000256" key="10">
    <source>
        <dbReference type="ARBA" id="ARBA00067756"/>
    </source>
</evidence>
<evidence type="ECO:0000256" key="9">
    <source>
        <dbReference type="ARBA" id="ARBA00062159"/>
    </source>
</evidence>
<feature type="domain" description="Sm" evidence="12">
    <location>
        <begin position="5"/>
        <end position="80"/>
    </location>
</feature>
<comment type="function">
    <text evidence="11">Probably involved with other LSm subunits in the general process of degradation of mRNAs.</text>
</comment>
<dbReference type="Pfam" id="PF01423">
    <property type="entry name" value="LSM"/>
    <property type="match status" value="1"/>
</dbReference>
<dbReference type="GO" id="GO:0000290">
    <property type="term" value="P:deadenylation-dependent decapping of nuclear-transcribed mRNA"/>
    <property type="evidence" value="ECO:0007669"/>
    <property type="project" value="TreeGrafter"/>
</dbReference>
<evidence type="ECO:0000256" key="11">
    <source>
        <dbReference type="RuleBase" id="RU365047"/>
    </source>
</evidence>
<keyword evidence="7 11" id="KW-0687">Ribonucleoprotein</keyword>
<dbReference type="GO" id="GO:1990904">
    <property type="term" value="C:ribonucleoprotein complex"/>
    <property type="evidence" value="ECO:0007669"/>
    <property type="project" value="UniProtKB-KW"/>
</dbReference>
<comment type="similarity">
    <text evidence="1 11">Belongs to the snRNP Sm proteins family.</text>
</comment>
<accession>A0A087SUL5</accession>
<dbReference type="InterPro" id="IPR010920">
    <property type="entry name" value="LSM_dom_sf"/>
</dbReference>
<gene>
    <name evidence="11" type="primary">LSM1</name>
    <name evidence="13" type="ORF">X975_23524</name>
</gene>
<dbReference type="FunFam" id="2.30.30.100:FF:000021">
    <property type="entry name" value="U6 snRNA-associated Sm-like protein LSm1"/>
    <property type="match status" value="1"/>
</dbReference>
<keyword evidence="6" id="KW-0508">mRNA splicing</keyword>
<dbReference type="InterPro" id="IPR001163">
    <property type="entry name" value="Sm_dom_euk/arc"/>
</dbReference>
<sequence>MNMLPGICTLLEEVDKKIMVELRDGRILIGYLRSFDQFANLVLHQTVERIHVDTHYGELPLGVYIVRGDNIVLLGEFDEDKDKNSKLVRVSFEEIFDAQIREQKAKQEKDKMRTKALKERGFSYHFDTTHEDF</sequence>
<dbReference type="AlphaFoldDB" id="A0A087SUL5"/>
<evidence type="ECO:0000259" key="12">
    <source>
        <dbReference type="PROSITE" id="PS52002"/>
    </source>
</evidence>
<dbReference type="STRING" id="407821.A0A087SUL5"/>
<dbReference type="Gene3D" id="2.30.30.100">
    <property type="match status" value="1"/>
</dbReference>
<evidence type="ECO:0000313" key="13">
    <source>
        <dbReference type="EMBL" id="KFM56554.1"/>
    </source>
</evidence>
<keyword evidence="14" id="KW-1185">Reference proteome</keyword>
<reference evidence="13 14" key="1">
    <citation type="submission" date="2013-11" db="EMBL/GenBank/DDBJ databases">
        <title>Genome sequencing of Stegodyphus mimosarum.</title>
        <authorList>
            <person name="Bechsgaard J."/>
        </authorList>
    </citation>
    <scope>NUCLEOTIDE SEQUENCE [LARGE SCALE GENOMIC DNA]</scope>
</reference>
<dbReference type="SUPFAM" id="SSF50182">
    <property type="entry name" value="Sm-like ribonucleoproteins"/>
    <property type="match status" value="1"/>
</dbReference>
<keyword evidence="2 11" id="KW-0963">Cytoplasm</keyword>
<dbReference type="SMART" id="SM00651">
    <property type="entry name" value="Sm"/>
    <property type="match status" value="1"/>
</dbReference>
<dbReference type="InterPro" id="IPR034104">
    <property type="entry name" value="Lsm1"/>
</dbReference>
<organism evidence="13 14">
    <name type="scientific">Stegodyphus mimosarum</name>
    <name type="common">African social velvet spider</name>
    <dbReference type="NCBI Taxonomy" id="407821"/>
    <lineage>
        <taxon>Eukaryota</taxon>
        <taxon>Metazoa</taxon>
        <taxon>Ecdysozoa</taxon>
        <taxon>Arthropoda</taxon>
        <taxon>Chelicerata</taxon>
        <taxon>Arachnida</taxon>
        <taxon>Araneae</taxon>
        <taxon>Araneomorphae</taxon>
        <taxon>Entelegynae</taxon>
        <taxon>Eresoidea</taxon>
        <taxon>Eresidae</taxon>
        <taxon>Stegodyphus</taxon>
    </lineage>
</organism>
<proteinExistence type="inferred from homology"/>
<feature type="non-terminal residue" evidence="13">
    <location>
        <position position="133"/>
    </location>
</feature>
<evidence type="ECO:0000256" key="6">
    <source>
        <dbReference type="ARBA" id="ARBA00023187"/>
    </source>
</evidence>
<comment type="subunit">
    <text evidence="9">Interacts with SLBP; interaction with SLBP occurs when histone mRNA is being rapidly degraded during the S phase. LSm subunits form a heteromer with a donut shape.</text>
</comment>
<name>A0A087SUL5_STEMI</name>
<comment type="function">
    <text evidence="8">Plays a role in the degradation of histone mRNAs, the only eukaryotic mRNAs that are not polyadenylated. Probably also part of an LSm subunits-containing complex involved in the general process of mRNA degradation.</text>
</comment>
<dbReference type="OrthoDB" id="422364at2759"/>
<evidence type="ECO:0000313" key="14">
    <source>
        <dbReference type="Proteomes" id="UP000054359"/>
    </source>
</evidence>
<dbReference type="GO" id="GO:0006397">
    <property type="term" value="P:mRNA processing"/>
    <property type="evidence" value="ECO:0007669"/>
    <property type="project" value="UniProtKB-UniRule"/>
</dbReference>
<evidence type="ECO:0000256" key="8">
    <source>
        <dbReference type="ARBA" id="ARBA00056858"/>
    </source>
</evidence>
<evidence type="ECO:0000256" key="3">
    <source>
        <dbReference type="ARBA" id="ARBA00022553"/>
    </source>
</evidence>
<evidence type="ECO:0000256" key="4">
    <source>
        <dbReference type="ARBA" id="ARBA00022664"/>
    </source>
</evidence>
<keyword evidence="3" id="KW-0597">Phosphoprotein</keyword>
<dbReference type="OMA" id="IGYLRCV"/>
<dbReference type="PROSITE" id="PS52002">
    <property type="entry name" value="SM"/>
    <property type="match status" value="1"/>
</dbReference>
<keyword evidence="5 11" id="KW-0694">RNA-binding</keyword>
<dbReference type="GO" id="GO:0003729">
    <property type="term" value="F:mRNA binding"/>
    <property type="evidence" value="ECO:0007669"/>
    <property type="project" value="TreeGrafter"/>
</dbReference>
<evidence type="ECO:0000256" key="7">
    <source>
        <dbReference type="ARBA" id="ARBA00023274"/>
    </source>
</evidence>
<dbReference type="Proteomes" id="UP000054359">
    <property type="component" value="Unassembled WGS sequence"/>
</dbReference>
<dbReference type="InterPro" id="IPR047575">
    <property type="entry name" value="Sm"/>
</dbReference>
<dbReference type="InterPro" id="IPR044642">
    <property type="entry name" value="PTHR15588"/>
</dbReference>
<evidence type="ECO:0000256" key="2">
    <source>
        <dbReference type="ARBA" id="ARBA00022490"/>
    </source>
</evidence>
<dbReference type="PANTHER" id="PTHR15588:SF8">
    <property type="entry name" value="U6 SNRNA-ASSOCIATED SM-LIKE PROTEIN LSM1"/>
    <property type="match status" value="1"/>
</dbReference>
<keyword evidence="4 11" id="KW-0507">mRNA processing</keyword>
<dbReference type="CDD" id="cd01728">
    <property type="entry name" value="LSm1"/>
    <property type="match status" value="1"/>
</dbReference>
<dbReference type="PANTHER" id="PTHR15588">
    <property type="entry name" value="LSM1"/>
    <property type="match status" value="1"/>
</dbReference>
<dbReference type="GO" id="GO:0008380">
    <property type="term" value="P:RNA splicing"/>
    <property type="evidence" value="ECO:0007669"/>
    <property type="project" value="UniProtKB-KW"/>
</dbReference>
<dbReference type="EMBL" id="KK112023">
    <property type="protein sequence ID" value="KFM56554.1"/>
    <property type="molecule type" value="Genomic_DNA"/>
</dbReference>
<dbReference type="GO" id="GO:1990726">
    <property type="term" value="C:Lsm1-7-Pat1 complex"/>
    <property type="evidence" value="ECO:0007669"/>
    <property type="project" value="TreeGrafter"/>
</dbReference>
<evidence type="ECO:0000256" key="5">
    <source>
        <dbReference type="ARBA" id="ARBA00022884"/>
    </source>
</evidence>